<accession>A0ABR8KJP0</accession>
<organism evidence="1 2">
    <name type="scientific">Nostoc paludosum FACHB-159</name>
    <dbReference type="NCBI Taxonomy" id="2692908"/>
    <lineage>
        <taxon>Bacteria</taxon>
        <taxon>Bacillati</taxon>
        <taxon>Cyanobacteriota</taxon>
        <taxon>Cyanophyceae</taxon>
        <taxon>Nostocales</taxon>
        <taxon>Nostocaceae</taxon>
        <taxon>Nostoc</taxon>
    </lineage>
</organism>
<evidence type="ECO:0000313" key="1">
    <source>
        <dbReference type="EMBL" id="MBD2739790.1"/>
    </source>
</evidence>
<proteinExistence type="predicted"/>
<dbReference type="Proteomes" id="UP000637383">
    <property type="component" value="Unassembled WGS sequence"/>
</dbReference>
<gene>
    <name evidence="1" type="ORF">H6H03_39120</name>
</gene>
<evidence type="ECO:0000313" key="2">
    <source>
        <dbReference type="Proteomes" id="UP000637383"/>
    </source>
</evidence>
<protein>
    <submittedName>
        <fullName evidence="1">Phage tail assembly protein</fullName>
    </submittedName>
</protein>
<comment type="caution">
    <text evidence="1">The sequence shown here is derived from an EMBL/GenBank/DDBJ whole genome shotgun (WGS) entry which is preliminary data.</text>
</comment>
<dbReference type="EMBL" id="JACJTU010000117">
    <property type="protein sequence ID" value="MBD2739790.1"/>
    <property type="molecule type" value="Genomic_DNA"/>
</dbReference>
<name>A0ABR8KJP0_9NOSO</name>
<reference evidence="1 2" key="1">
    <citation type="journal article" date="2020" name="ISME J.">
        <title>Comparative genomics reveals insights into cyanobacterial evolution and habitat adaptation.</title>
        <authorList>
            <person name="Chen M.Y."/>
            <person name="Teng W.K."/>
            <person name="Zhao L."/>
            <person name="Hu C.X."/>
            <person name="Zhou Y.K."/>
            <person name="Han B.P."/>
            <person name="Song L.R."/>
            <person name="Shu W.S."/>
        </authorList>
    </citation>
    <scope>NUCLEOTIDE SEQUENCE [LARGE SCALE GENOMIC DNA]</scope>
    <source>
        <strain evidence="1 2">FACHB-159</strain>
    </source>
</reference>
<sequence>MSRKHSLNTEYPFTLPTGLVDGQNRVHRQGMMRLATAKDEIIVQQHHRVQENSAYSFLVMLSQVITRMGSLNSVTPDLLETLVLRDMGYLKEFYNRVNQQGNAHIPTQCPHCNNQFAVELELAGEL</sequence>
<keyword evidence="2" id="KW-1185">Reference proteome</keyword>
<dbReference type="RefSeq" id="WP_190960266.1">
    <property type="nucleotide sequence ID" value="NZ_JACJTU010000117.1"/>
</dbReference>